<evidence type="ECO:0000256" key="1">
    <source>
        <dbReference type="ARBA" id="ARBA00006464"/>
    </source>
</evidence>
<gene>
    <name evidence="3" type="ORF">B9N65_03530</name>
</gene>
<evidence type="ECO:0000259" key="2">
    <source>
        <dbReference type="Pfam" id="PF02397"/>
    </source>
</evidence>
<dbReference type="EMBL" id="NDYN01000002">
    <property type="protein sequence ID" value="OUT08550.1"/>
    <property type="molecule type" value="Genomic_DNA"/>
</dbReference>
<dbReference type="Proteomes" id="UP000196317">
    <property type="component" value="Unassembled WGS sequence"/>
</dbReference>
<evidence type="ECO:0000313" key="4">
    <source>
        <dbReference type="Proteomes" id="UP000196317"/>
    </source>
</evidence>
<accession>A0A1Y5MIY3</accession>
<protein>
    <submittedName>
        <fullName evidence="3">Sugar transferase</fullName>
    </submittedName>
</protein>
<dbReference type="PANTHER" id="PTHR30576">
    <property type="entry name" value="COLANIC BIOSYNTHESIS UDP-GLUCOSE LIPID CARRIER TRANSFERASE"/>
    <property type="match status" value="1"/>
</dbReference>
<comment type="similarity">
    <text evidence="1">Belongs to the bacterial sugar transferase family.</text>
</comment>
<evidence type="ECO:0000313" key="3">
    <source>
        <dbReference type="EMBL" id="OUT08550.1"/>
    </source>
</evidence>
<dbReference type="RefSeq" id="WP_087582827.1">
    <property type="nucleotide sequence ID" value="NZ_NDYN01000002.1"/>
</dbReference>
<sequence length="311" mass="36764">MIILGEKYTFTKLELEKLRKKFGQVNFLSPENSDAKALRSALENLIKSGDQRLIVLNTQKPVDSKLVRFLTLLQFKTKYKKIKFLNVESFLEIYLQKCYIPENGENLNFLNDIKPYNAFEYALKRVIDYASCSLLLVILFVLKFYVKKKIDEQSPGSLYFLQNRVGLGNREFECIKFRSMVVDAEKDGAKFASKNDERVFEFGEFMRKTRIDEVPQCINVLRGQMHLIGPRPERRYWINFFEKEIPYYNERHIVRPGITGWAQVNYPYGANTHDAKQKLMYDLYYIKHWSLWLEIKIIAKTIAIIFEKRGV</sequence>
<reference evidence="3 4" key="1">
    <citation type="submission" date="2017-04" db="EMBL/GenBank/DDBJ databases">
        <title>Complete genome of Campylobacter concisus ATCC 33237T and draft genomes for an additional eight well characterized C. concisus strains.</title>
        <authorList>
            <person name="Cornelius A.J."/>
            <person name="Miller W.G."/>
            <person name="Lastovica A.J."/>
            <person name="On S.L."/>
            <person name="French N.P."/>
            <person name="Vandenberg O."/>
            <person name="Biggs P.J."/>
        </authorList>
    </citation>
    <scope>NUCLEOTIDE SEQUENCE [LARGE SCALE GENOMIC DNA]</scope>
    <source>
        <strain evidence="3 4">CCUG 19995</strain>
    </source>
</reference>
<dbReference type="InterPro" id="IPR003362">
    <property type="entry name" value="Bact_transf"/>
</dbReference>
<comment type="caution">
    <text evidence="3">The sequence shown here is derived from an EMBL/GenBank/DDBJ whole genome shotgun (WGS) entry which is preliminary data.</text>
</comment>
<proteinExistence type="inferred from homology"/>
<keyword evidence="3" id="KW-0808">Transferase</keyword>
<organism evidence="3 4">
    <name type="scientific">Campylobacter concisus</name>
    <dbReference type="NCBI Taxonomy" id="199"/>
    <lineage>
        <taxon>Bacteria</taxon>
        <taxon>Pseudomonadati</taxon>
        <taxon>Campylobacterota</taxon>
        <taxon>Epsilonproteobacteria</taxon>
        <taxon>Campylobacterales</taxon>
        <taxon>Campylobacteraceae</taxon>
        <taxon>Campylobacter</taxon>
    </lineage>
</organism>
<dbReference type="GO" id="GO:0016780">
    <property type="term" value="F:phosphotransferase activity, for other substituted phosphate groups"/>
    <property type="evidence" value="ECO:0007669"/>
    <property type="project" value="TreeGrafter"/>
</dbReference>
<dbReference type="Pfam" id="PF02397">
    <property type="entry name" value="Bac_transf"/>
    <property type="match status" value="1"/>
</dbReference>
<dbReference type="AlphaFoldDB" id="A0A1Y5MIY3"/>
<dbReference type="PANTHER" id="PTHR30576:SF0">
    <property type="entry name" value="UNDECAPRENYL-PHOSPHATE N-ACETYLGALACTOSAMINYL 1-PHOSPHATE TRANSFERASE-RELATED"/>
    <property type="match status" value="1"/>
</dbReference>
<feature type="domain" description="Bacterial sugar transferase" evidence="2">
    <location>
        <begin position="124"/>
        <end position="306"/>
    </location>
</feature>
<name>A0A1Y5MIY3_9BACT</name>